<evidence type="ECO:0000256" key="1">
    <source>
        <dbReference type="SAM" id="MobiDB-lite"/>
    </source>
</evidence>
<comment type="caution">
    <text evidence="2">The sequence shown here is derived from an EMBL/GenBank/DDBJ whole genome shotgun (WGS) entry which is preliminary data.</text>
</comment>
<dbReference type="InterPro" id="IPR006448">
    <property type="entry name" value="Phage_term_ssu_P27"/>
</dbReference>
<dbReference type="Pfam" id="PF05119">
    <property type="entry name" value="Terminase_4"/>
    <property type="match status" value="1"/>
</dbReference>
<dbReference type="RefSeq" id="WP_046521137.1">
    <property type="nucleotide sequence ID" value="NZ_LAVS01000090.1"/>
</dbReference>
<dbReference type="NCBIfam" id="TIGR01558">
    <property type="entry name" value="sm_term_P27"/>
    <property type="match status" value="1"/>
</dbReference>
<gene>
    <name evidence="2" type="ORF">EIK76_00385</name>
</gene>
<dbReference type="Proteomes" id="UP000276260">
    <property type="component" value="Unassembled WGS sequence"/>
</dbReference>
<evidence type="ECO:0000313" key="2">
    <source>
        <dbReference type="EMBL" id="RRJ22578.1"/>
    </source>
</evidence>
<protein>
    <submittedName>
        <fullName evidence="2">Phage terminase small subunit P27 family</fullName>
    </submittedName>
</protein>
<keyword evidence="3" id="KW-1185">Reference proteome</keyword>
<organism evidence="2 3">
    <name type="scientific">Rheinheimera mesophila</name>
    <dbReference type="NCBI Taxonomy" id="1547515"/>
    <lineage>
        <taxon>Bacteria</taxon>
        <taxon>Pseudomonadati</taxon>
        <taxon>Pseudomonadota</taxon>
        <taxon>Gammaproteobacteria</taxon>
        <taxon>Chromatiales</taxon>
        <taxon>Chromatiaceae</taxon>
        <taxon>Rheinheimera</taxon>
    </lineage>
</organism>
<name>A0A3P3QNU3_9GAMM</name>
<feature type="region of interest" description="Disordered" evidence="1">
    <location>
        <begin position="141"/>
        <end position="164"/>
    </location>
</feature>
<dbReference type="AlphaFoldDB" id="A0A3P3QNU3"/>
<dbReference type="EMBL" id="RRCF01000001">
    <property type="protein sequence ID" value="RRJ22578.1"/>
    <property type="molecule type" value="Genomic_DNA"/>
</dbReference>
<feature type="region of interest" description="Disordered" evidence="1">
    <location>
        <begin position="1"/>
        <end position="37"/>
    </location>
</feature>
<proteinExistence type="predicted"/>
<reference evidence="2 3" key="1">
    <citation type="submission" date="2018-11" db="EMBL/GenBank/DDBJ databases">
        <title>Draft genome analysis of Rheinheimera mesophila isolated from an industrial waste site.</title>
        <authorList>
            <person name="Yu Q."/>
            <person name="Qi Y."/>
            <person name="Zhang H."/>
            <person name="Lu Y."/>
            <person name="Pu J."/>
        </authorList>
    </citation>
    <scope>NUCLEOTIDE SEQUENCE [LARGE SCALE GENOMIC DNA]</scope>
    <source>
        <strain evidence="2 3">IITR13</strain>
    </source>
</reference>
<evidence type="ECO:0000313" key="3">
    <source>
        <dbReference type="Proteomes" id="UP000276260"/>
    </source>
</evidence>
<sequence>MAGVPGRSGRKPKPVSLKVIQGNAGKRPLNTDAPEGEPLASVPECPIWLSGIAVDMWNALAEWLVKSKILTGTDIHNLEAFCSAYKRWREAEEHYAKHGPVVPGATGGPIKNPSATVINECLKQMATYGAALGLDPASRGRFGAGSKQPEDNPFAALLKKRGAK</sequence>
<accession>A0A3P3QNU3</accession>
<dbReference type="OrthoDB" id="9098057at2"/>